<proteinExistence type="predicted"/>
<dbReference type="AlphaFoldDB" id="A0A813HHR1"/>
<evidence type="ECO:0000256" key="1">
    <source>
        <dbReference type="SAM" id="SignalP"/>
    </source>
</evidence>
<organism evidence="2 3">
    <name type="scientific">Polarella glacialis</name>
    <name type="common">Dinoflagellate</name>
    <dbReference type="NCBI Taxonomy" id="89957"/>
    <lineage>
        <taxon>Eukaryota</taxon>
        <taxon>Sar</taxon>
        <taxon>Alveolata</taxon>
        <taxon>Dinophyceae</taxon>
        <taxon>Suessiales</taxon>
        <taxon>Suessiaceae</taxon>
        <taxon>Polarella</taxon>
    </lineage>
</organism>
<sequence length="134" mass="14973">MDRLLSKPPAPPMTMILMLEFLLGLSARHSLAHIEFFVDLRTKNSSYPSQNNHFPDTNDGVPTRVIVQVGPFFRDSTNRKPSATSGIPTYPVGGFGSQRVCLHCHSLNAQIWRSNGFCVCVFPFGACKSDWCVW</sequence>
<comment type="caution">
    <text evidence="2">The sequence shown here is derived from an EMBL/GenBank/DDBJ whole genome shotgun (WGS) entry which is preliminary data.</text>
</comment>
<gene>
    <name evidence="2" type="ORF">PGLA1383_LOCUS52898</name>
</gene>
<protein>
    <submittedName>
        <fullName evidence="2">Uncharacterized protein</fullName>
    </submittedName>
</protein>
<accession>A0A813HHR1</accession>
<reference evidence="2" key="1">
    <citation type="submission" date="2021-02" db="EMBL/GenBank/DDBJ databases">
        <authorList>
            <person name="Dougan E. K."/>
            <person name="Rhodes N."/>
            <person name="Thang M."/>
            <person name="Chan C."/>
        </authorList>
    </citation>
    <scope>NUCLEOTIDE SEQUENCE</scope>
</reference>
<keyword evidence="3" id="KW-1185">Reference proteome</keyword>
<feature type="signal peptide" evidence="1">
    <location>
        <begin position="1"/>
        <end position="32"/>
    </location>
</feature>
<evidence type="ECO:0000313" key="2">
    <source>
        <dbReference type="EMBL" id="CAE8637553.1"/>
    </source>
</evidence>
<name>A0A813HHR1_POLGL</name>
<evidence type="ECO:0000313" key="3">
    <source>
        <dbReference type="Proteomes" id="UP000654075"/>
    </source>
</evidence>
<keyword evidence="1" id="KW-0732">Signal</keyword>
<dbReference type="EMBL" id="CAJNNV010031718">
    <property type="protein sequence ID" value="CAE8637553.1"/>
    <property type="molecule type" value="Genomic_DNA"/>
</dbReference>
<dbReference type="Proteomes" id="UP000654075">
    <property type="component" value="Unassembled WGS sequence"/>
</dbReference>
<feature type="chain" id="PRO_5032844638" evidence="1">
    <location>
        <begin position="33"/>
        <end position="134"/>
    </location>
</feature>